<dbReference type="Proteomes" id="UP000254765">
    <property type="component" value="Unassembled WGS sequence"/>
</dbReference>
<dbReference type="AlphaFoldDB" id="A0A379YZN8"/>
<gene>
    <name evidence="1" type="ORF">NCTC10211_02791</name>
</gene>
<organism evidence="1 2">
    <name type="scientific">Serratia marcescens</name>
    <dbReference type="NCBI Taxonomy" id="615"/>
    <lineage>
        <taxon>Bacteria</taxon>
        <taxon>Pseudomonadati</taxon>
        <taxon>Pseudomonadota</taxon>
        <taxon>Gammaproteobacteria</taxon>
        <taxon>Enterobacterales</taxon>
        <taxon>Yersiniaceae</taxon>
        <taxon>Serratia</taxon>
    </lineage>
</organism>
<dbReference type="EMBL" id="UGYK01000002">
    <property type="protein sequence ID" value="SUI52812.1"/>
    <property type="molecule type" value="Genomic_DNA"/>
</dbReference>
<sequence>MREAIQFAGQHVQQDFRVGGGVDMAAAAFEQLLAQLMGVGQIAVVGQRNAERRVDVERLGLRGARAAGRRVTHMANAHVALQALHMARLKHIFHQAVSFTQTEPVVGVNGDDACGILATVLKHRQRIINRLVYRHETGDTDNTAHVVFSSSALPPRQLGRQETRRALQVVKEPPDDVTELGNEL</sequence>
<evidence type="ECO:0000313" key="1">
    <source>
        <dbReference type="EMBL" id="SUI52812.1"/>
    </source>
</evidence>
<protein>
    <submittedName>
        <fullName evidence="1">Uncharacterized protein</fullName>
    </submittedName>
</protein>
<proteinExistence type="predicted"/>
<evidence type="ECO:0000313" key="2">
    <source>
        <dbReference type="Proteomes" id="UP000254765"/>
    </source>
</evidence>
<accession>A0A379YZN8</accession>
<reference evidence="1 2" key="1">
    <citation type="submission" date="2018-06" db="EMBL/GenBank/DDBJ databases">
        <authorList>
            <consortium name="Pathogen Informatics"/>
            <person name="Doyle S."/>
        </authorList>
    </citation>
    <scope>NUCLEOTIDE SEQUENCE [LARGE SCALE GENOMIC DNA]</scope>
    <source>
        <strain evidence="1 2">NCTC10211</strain>
    </source>
</reference>
<name>A0A379YZN8_SERMA</name>